<dbReference type="FunFam" id="2.30.42.10:FF:000137">
    <property type="entry name" value="Synaptopodin 2-like a"/>
    <property type="match status" value="1"/>
</dbReference>
<keyword evidence="3" id="KW-0963">Cytoplasm</keyword>
<feature type="compositionally biased region" description="Low complexity" evidence="10">
    <location>
        <begin position="438"/>
        <end position="447"/>
    </location>
</feature>
<sequence length="1104" mass="121057">MDADHQIFITLSGEGPWGFRLQGGSEKKLPLLVSKVRRRSKACRVGLREKDEVLSINGKPCSGISHVAAMQLIDSAIGRLQICVKRATAAATSRDQQALLFPTPEVQTLKQKPLQNPTGPDQLGLLHRETITSPPDSEAYYGETDSDADTLGQSSQELTQTPQEKHRRARKKSPRSPPDPQSMPEMSGYDSAPEPVRSLHYKEVVEAAPKSFQAYAPWRSAAKQQHHPATDNSQNLIILGEGGGGVAKREIVYQPSVDSRAETPFSDAEGGFYPTELEEGPAPSPEDLLLPQGMVRTIRAERPLIPMVGPVEHPVDDDLTTSYVEKAKQAMLHRSESVQEKQVKEAKTKCRTIASLLTDAPNPHSKGVLMFKKRRQRAKKYTLVSYGSVDEDRCEDEDGMFPTSESEFDEEGFSDARSLTNQSDWDHTYLDIEKSKMEAQSQQAEQSNASGRGTKMNELLRPKTGQSSAEQTLKQMPEGHQSQPYMSQTHMMMNGEGPLPQTPNSIQVLGDDANQADTSAIFNRSARPFTPGIGGNLPKTTAVIFRPSALKKKIEHPSGQSICPPPLPVAPSGTAIATKGTQMTSSSTKTSLYNPGPSKLTVALTKELSIEEIGLEKTNHPPMARATTASVYLSNPSRELGAQAAASQPTLTRSPESTSVTPGTCSTSLFISASPSSNSMSDSIPYTSVSQPFISATAPLQPTSESMASREQRISVPAFRTGILQEARKRGTRKQMFSKVEEKQKHSPNPELLSLVQNLDGKSKHELSGAGFESGPEEDFLSLGAEACNFMQSPHRRFKTPPPVAPKPHSQYPGSRLINEIYDTPQMGGKGAELFAKRQSRMDKFVVESTPAPSSRPRTPSPTPSLPSCWKYSPNIRAPPPIAYNPLHSPFYPLAASRSQSGKAESKVRKTQNQKPRIQAIDFMSHQPYQLNPAMFCYGGSPNATRPNPANQMNQQSSLSLTPVRQVPVKTVRTYEIKRFSTPTPMSSSTSLMPVVIKPRSATTLNEPIWRTEETYPPAREARLPYSLRPSRLKTCDSDGPQSLLRDRLPASLPDPMGSQPQVEPWLWAPVQAATSLRSCQCWVVSTDPVGFCCLLRAKEKPQR</sequence>
<evidence type="ECO:0000256" key="5">
    <source>
        <dbReference type="ARBA" id="ARBA00023203"/>
    </source>
</evidence>
<dbReference type="EMBL" id="JANPWB010000010">
    <property type="protein sequence ID" value="KAJ1143321.1"/>
    <property type="molecule type" value="Genomic_DNA"/>
</dbReference>
<dbReference type="InterPro" id="IPR051976">
    <property type="entry name" value="Synaptopodin_domain"/>
</dbReference>
<evidence type="ECO:0000256" key="4">
    <source>
        <dbReference type="ARBA" id="ARBA00022553"/>
    </source>
</evidence>
<name>A0AAV7QVM8_PLEWA</name>
<dbReference type="InterPro" id="IPR036034">
    <property type="entry name" value="PDZ_sf"/>
</dbReference>
<feature type="domain" description="PDZ" evidence="11">
    <location>
        <begin position="6"/>
        <end position="88"/>
    </location>
</feature>
<feature type="region of interest" description="Disordered" evidence="10">
    <location>
        <begin position="1031"/>
        <end position="1058"/>
    </location>
</feature>
<reference evidence="12" key="1">
    <citation type="journal article" date="2022" name="bioRxiv">
        <title>Sequencing and chromosome-scale assembly of the giantPleurodeles waltlgenome.</title>
        <authorList>
            <person name="Brown T."/>
            <person name="Elewa A."/>
            <person name="Iarovenko S."/>
            <person name="Subramanian E."/>
            <person name="Araus A.J."/>
            <person name="Petzold A."/>
            <person name="Susuki M."/>
            <person name="Suzuki K.-i.T."/>
            <person name="Hayashi T."/>
            <person name="Toyoda A."/>
            <person name="Oliveira C."/>
            <person name="Osipova E."/>
            <person name="Leigh N.D."/>
            <person name="Simon A."/>
            <person name="Yun M.H."/>
        </authorList>
    </citation>
    <scope>NUCLEOTIDE SEQUENCE</scope>
    <source>
        <strain evidence="12">20211129_DDA</strain>
        <tissue evidence="12">Liver</tissue>
    </source>
</reference>
<feature type="region of interest" description="Disordered" evidence="10">
    <location>
        <begin position="847"/>
        <end position="867"/>
    </location>
</feature>
<dbReference type="PANTHER" id="PTHR24217:SF10">
    <property type="entry name" value="SYNAPTOPODIN 2-LIKE PROTEIN"/>
    <property type="match status" value="1"/>
</dbReference>
<comment type="caution">
    <text evidence="12">The sequence shown here is derived from an EMBL/GenBank/DDBJ whole genome shotgun (WGS) entry which is preliminary data.</text>
</comment>
<feature type="compositionally biased region" description="Basic residues" evidence="10">
    <location>
        <begin position="165"/>
        <end position="174"/>
    </location>
</feature>
<dbReference type="GO" id="GO:0003779">
    <property type="term" value="F:actin binding"/>
    <property type="evidence" value="ECO:0007669"/>
    <property type="project" value="UniProtKB-KW"/>
</dbReference>
<dbReference type="Pfam" id="PF00595">
    <property type="entry name" value="PDZ"/>
    <property type="match status" value="1"/>
</dbReference>
<evidence type="ECO:0000256" key="7">
    <source>
        <dbReference type="ARBA" id="ARBA00038161"/>
    </source>
</evidence>
<dbReference type="GO" id="GO:0032233">
    <property type="term" value="P:positive regulation of actin filament bundle assembly"/>
    <property type="evidence" value="ECO:0007669"/>
    <property type="project" value="TreeGrafter"/>
</dbReference>
<protein>
    <recommendedName>
        <fullName evidence="9">Synaptopodin 2-like protein</fullName>
    </recommendedName>
</protein>
<dbReference type="SMART" id="SM00228">
    <property type="entry name" value="PDZ"/>
    <property type="match status" value="1"/>
</dbReference>
<feature type="region of interest" description="Disordered" evidence="10">
    <location>
        <begin position="257"/>
        <end position="287"/>
    </location>
</feature>
<feature type="compositionally biased region" description="Low complexity" evidence="10">
    <location>
        <begin position="849"/>
        <end position="858"/>
    </location>
</feature>
<dbReference type="InterPro" id="IPR001478">
    <property type="entry name" value="PDZ"/>
</dbReference>
<evidence type="ECO:0000256" key="3">
    <source>
        <dbReference type="ARBA" id="ARBA00022490"/>
    </source>
</evidence>
<evidence type="ECO:0000256" key="2">
    <source>
        <dbReference type="ARBA" id="ARBA00022481"/>
    </source>
</evidence>
<feature type="compositionally biased region" description="Polar residues" evidence="10">
    <location>
        <begin position="645"/>
        <end position="664"/>
    </location>
</feature>
<feature type="region of interest" description="Disordered" evidence="10">
    <location>
        <begin position="106"/>
        <end position="194"/>
    </location>
</feature>
<feature type="region of interest" description="Disordered" evidence="10">
    <location>
        <begin position="727"/>
        <end position="751"/>
    </location>
</feature>
<dbReference type="CDD" id="cd10820">
    <property type="entry name" value="PDZ_SYNPO2-like"/>
    <property type="match status" value="1"/>
</dbReference>
<feature type="compositionally biased region" description="Polar residues" evidence="10">
    <location>
        <begin position="106"/>
        <end position="119"/>
    </location>
</feature>
<keyword evidence="13" id="KW-1185">Reference proteome</keyword>
<dbReference type="PANTHER" id="PTHR24217">
    <property type="entry name" value="PUTATIVE-RELATED"/>
    <property type="match status" value="1"/>
</dbReference>
<feature type="region of interest" description="Disordered" evidence="10">
    <location>
        <begin position="394"/>
        <end position="415"/>
    </location>
</feature>
<comment type="function">
    <text evidence="8">Actin-associated protein that may play a role in modulating actin-based shape.</text>
</comment>
<evidence type="ECO:0000259" key="11">
    <source>
        <dbReference type="PROSITE" id="PS50106"/>
    </source>
</evidence>
<evidence type="ECO:0000256" key="8">
    <source>
        <dbReference type="ARBA" id="ARBA00057136"/>
    </source>
</evidence>
<dbReference type="SUPFAM" id="SSF50156">
    <property type="entry name" value="PDZ domain-like"/>
    <property type="match status" value="1"/>
</dbReference>
<dbReference type="Proteomes" id="UP001066276">
    <property type="component" value="Chromosome 6"/>
</dbReference>
<dbReference type="GO" id="GO:0005634">
    <property type="term" value="C:nucleus"/>
    <property type="evidence" value="ECO:0007669"/>
    <property type="project" value="TreeGrafter"/>
</dbReference>
<comment type="similarity">
    <text evidence="7">Belongs to the synaptopodin family.</text>
</comment>
<gene>
    <name evidence="12" type="ORF">NDU88_009631</name>
</gene>
<feature type="compositionally biased region" description="Polar residues" evidence="10">
    <location>
        <begin position="464"/>
        <end position="483"/>
    </location>
</feature>
<feature type="compositionally biased region" description="Polar residues" evidence="10">
    <location>
        <begin position="151"/>
        <end position="162"/>
    </location>
</feature>
<keyword evidence="6" id="KW-0206">Cytoskeleton</keyword>
<keyword evidence="5" id="KW-0009">Actin-binding</keyword>
<feature type="region of interest" description="Disordered" evidence="10">
    <location>
        <begin position="640"/>
        <end position="664"/>
    </location>
</feature>
<keyword evidence="2" id="KW-0488">Methylation</keyword>
<keyword evidence="4" id="KW-0597">Phosphoprotein</keyword>
<dbReference type="AlphaFoldDB" id="A0AAV7QVM8"/>
<feature type="region of interest" description="Disordered" evidence="10">
    <location>
        <begin position="436"/>
        <end position="483"/>
    </location>
</feature>
<evidence type="ECO:0000256" key="6">
    <source>
        <dbReference type="ARBA" id="ARBA00023212"/>
    </source>
</evidence>
<dbReference type="PROSITE" id="PS50106">
    <property type="entry name" value="PDZ"/>
    <property type="match status" value="1"/>
</dbReference>
<evidence type="ECO:0000313" key="13">
    <source>
        <dbReference type="Proteomes" id="UP001066276"/>
    </source>
</evidence>
<dbReference type="GO" id="GO:0030018">
    <property type="term" value="C:Z disc"/>
    <property type="evidence" value="ECO:0007669"/>
    <property type="project" value="TreeGrafter"/>
</dbReference>
<dbReference type="GO" id="GO:0015629">
    <property type="term" value="C:actin cytoskeleton"/>
    <property type="evidence" value="ECO:0007669"/>
    <property type="project" value="TreeGrafter"/>
</dbReference>
<comment type="subcellular location">
    <subcellularLocation>
        <location evidence="1">Cytoplasm</location>
        <location evidence="1">Cytoskeleton</location>
    </subcellularLocation>
</comment>
<accession>A0AAV7QVM8</accession>
<evidence type="ECO:0000256" key="1">
    <source>
        <dbReference type="ARBA" id="ARBA00004245"/>
    </source>
</evidence>
<proteinExistence type="inferred from homology"/>
<dbReference type="Gene3D" id="2.30.42.10">
    <property type="match status" value="1"/>
</dbReference>
<evidence type="ECO:0000313" key="12">
    <source>
        <dbReference type="EMBL" id="KAJ1143321.1"/>
    </source>
</evidence>
<evidence type="ECO:0000256" key="10">
    <source>
        <dbReference type="SAM" id="MobiDB-lite"/>
    </source>
</evidence>
<evidence type="ECO:0000256" key="9">
    <source>
        <dbReference type="ARBA" id="ARBA00069693"/>
    </source>
</evidence>
<organism evidence="12 13">
    <name type="scientific">Pleurodeles waltl</name>
    <name type="common">Iberian ribbed newt</name>
    <dbReference type="NCBI Taxonomy" id="8319"/>
    <lineage>
        <taxon>Eukaryota</taxon>
        <taxon>Metazoa</taxon>
        <taxon>Chordata</taxon>
        <taxon>Craniata</taxon>
        <taxon>Vertebrata</taxon>
        <taxon>Euteleostomi</taxon>
        <taxon>Amphibia</taxon>
        <taxon>Batrachia</taxon>
        <taxon>Caudata</taxon>
        <taxon>Salamandroidea</taxon>
        <taxon>Salamandridae</taxon>
        <taxon>Pleurodelinae</taxon>
        <taxon>Pleurodeles</taxon>
    </lineage>
</organism>